<dbReference type="InterPro" id="IPR023214">
    <property type="entry name" value="HAD_sf"/>
</dbReference>
<dbReference type="GO" id="GO:0005524">
    <property type="term" value="F:ATP binding"/>
    <property type="evidence" value="ECO:0007669"/>
    <property type="project" value="UniProtKB-UniRule"/>
</dbReference>
<feature type="transmembrane region" description="Helical" evidence="10">
    <location>
        <begin position="94"/>
        <end position="111"/>
    </location>
</feature>
<dbReference type="InterPro" id="IPR036412">
    <property type="entry name" value="HAD-like_sf"/>
</dbReference>
<evidence type="ECO:0000313" key="14">
    <source>
        <dbReference type="Proteomes" id="UP000032049"/>
    </source>
</evidence>
<dbReference type="NCBIfam" id="TIGR01494">
    <property type="entry name" value="ATPase_P-type"/>
    <property type="match status" value="1"/>
</dbReference>
<accession>A0A0D0GX51</accession>
<dbReference type="SUPFAM" id="SSF56784">
    <property type="entry name" value="HAD-like"/>
    <property type="match status" value="1"/>
</dbReference>
<feature type="transmembrane region" description="Helical" evidence="10">
    <location>
        <begin position="328"/>
        <end position="355"/>
    </location>
</feature>
<dbReference type="GO" id="GO:0016887">
    <property type="term" value="F:ATP hydrolysis activity"/>
    <property type="evidence" value="ECO:0007669"/>
    <property type="project" value="InterPro"/>
</dbReference>
<comment type="subcellular location">
    <subcellularLocation>
        <location evidence="10">Cell membrane</location>
    </subcellularLocation>
    <subcellularLocation>
        <location evidence="1">Membrane</location>
    </subcellularLocation>
</comment>
<keyword evidence="10" id="KW-0067">ATP-binding</keyword>
<feature type="region of interest" description="Disordered" evidence="11">
    <location>
        <begin position="1"/>
        <end position="61"/>
    </location>
</feature>
<name>A0A0D0GX51_9SPHI</name>
<evidence type="ECO:0000256" key="6">
    <source>
        <dbReference type="ARBA" id="ARBA00022989"/>
    </source>
</evidence>
<feature type="domain" description="P-type ATPase A" evidence="12">
    <location>
        <begin position="178"/>
        <end position="277"/>
    </location>
</feature>
<dbReference type="PANTHER" id="PTHR48085">
    <property type="entry name" value="CADMIUM/ZINC-TRANSPORTING ATPASE HMA2-RELATED"/>
    <property type="match status" value="1"/>
</dbReference>
<proteinExistence type="inferred from homology"/>
<keyword evidence="6 10" id="KW-1133">Transmembrane helix</keyword>
<keyword evidence="5" id="KW-1278">Translocase</keyword>
<dbReference type="InterPro" id="IPR023298">
    <property type="entry name" value="ATPase_P-typ_TM_dom_sf"/>
</dbReference>
<dbReference type="GO" id="GO:0046872">
    <property type="term" value="F:metal ion binding"/>
    <property type="evidence" value="ECO:0007669"/>
    <property type="project" value="UniProtKB-KW"/>
</dbReference>
<feature type="transmembrane region" description="Helical" evidence="10">
    <location>
        <begin position="296"/>
        <end position="316"/>
    </location>
</feature>
<keyword evidence="10" id="KW-1003">Cell membrane</keyword>
<dbReference type="SFLD" id="SFLDF00027">
    <property type="entry name" value="p-type_atpase"/>
    <property type="match status" value="1"/>
</dbReference>
<feature type="transmembrane region" description="Helical" evidence="10">
    <location>
        <begin position="625"/>
        <end position="645"/>
    </location>
</feature>
<evidence type="ECO:0000256" key="1">
    <source>
        <dbReference type="ARBA" id="ARBA00004370"/>
    </source>
</evidence>
<keyword evidence="4 10" id="KW-0479">Metal-binding</keyword>
<dbReference type="PRINTS" id="PR00119">
    <property type="entry name" value="CATATPASE"/>
</dbReference>
<feature type="transmembrane region" description="Helical" evidence="10">
    <location>
        <begin position="651"/>
        <end position="670"/>
    </location>
</feature>
<dbReference type="PANTHER" id="PTHR48085:SF5">
    <property type="entry name" value="CADMIUM_ZINC-TRANSPORTING ATPASE HMA4-RELATED"/>
    <property type="match status" value="1"/>
</dbReference>
<dbReference type="InterPro" id="IPR059000">
    <property type="entry name" value="ATPase_P-type_domA"/>
</dbReference>
<dbReference type="InterPro" id="IPR018303">
    <property type="entry name" value="ATPase_P-typ_P_site"/>
</dbReference>
<organism evidence="13 14">
    <name type="scientific">Pedobacter lusitanus</name>
    <dbReference type="NCBI Taxonomy" id="1503925"/>
    <lineage>
        <taxon>Bacteria</taxon>
        <taxon>Pseudomonadati</taxon>
        <taxon>Bacteroidota</taxon>
        <taxon>Sphingobacteriia</taxon>
        <taxon>Sphingobacteriales</taxon>
        <taxon>Sphingobacteriaceae</taxon>
        <taxon>Pedobacter</taxon>
    </lineage>
</organism>
<sequence>MVTDKKTTAPQKENNAKPHHHSHEGHTHDGKSHAGHNHADHSHDDHDHDHDGHSHGDGEDSGWRGQLPLLTSLAILAVMLTLEYGFGIKPANPWSLLIFGTSYLLAGYNVLKLAFRKAMRLDFFNEFFLMSVATLGAFAIGSYSEGVAVMVFYSIGEWFQDSAVANAKRSIKALLDIRPDTVDVIRDGKTVTVKPVDVEIGELIQVRPGEKVALDGELVSDKGTFNTSAMTGESKPDAKAKGDSVLAGMINLNTAIEVRVVSLFKDSKLNRILEMVQDATARKSKTQLFISRFAKIYTPVVFALAVLVVALPYFFVTDYVFADWLYRGLVFLVISCPCALVVSIPLGYFGGIGLASKNGILFKGSNFLDVMTTINTVVMDKTGTLTKGVFKVQRIVAVDGDEKELLRLAAAIESKSTHPIAMAVTLHAGDILQHTAIGEVEEVPGKGLKGQIDDKQVLAGNTRLLDQFNISYTDEVAQEEDTVVVLAVNGRYAGFITIADELKEDAVQAIKEMHEMKIQTVMLSGDKQAVVTKTGRLLGIDRAFGDLLPENKVEKVEELKQQGKHLAFVGDGINDAPVVALADAGIAMGGLGSDATIETADIVIQNDMPSKIVTAIKIGRLTKSIVWQNIALAMGVKVIVLILGAGGVATLWEAVIADVGVALLAILNAVRIQKIKL</sequence>
<evidence type="ECO:0000313" key="13">
    <source>
        <dbReference type="EMBL" id="KIO79036.1"/>
    </source>
</evidence>
<dbReference type="PRINTS" id="PR00120">
    <property type="entry name" value="HATPASE"/>
</dbReference>
<gene>
    <name evidence="13" type="ORF">TH53_00200</name>
</gene>
<dbReference type="Gene3D" id="2.70.150.10">
    <property type="entry name" value="Calcium-transporting ATPase, cytoplasmic transduction domain A"/>
    <property type="match status" value="1"/>
</dbReference>
<dbReference type="InterPro" id="IPR008250">
    <property type="entry name" value="ATPase_P-typ_transduc_dom_A_sf"/>
</dbReference>
<dbReference type="Gene3D" id="3.40.1110.10">
    <property type="entry name" value="Calcium-transporting ATPase, cytoplasmic domain N"/>
    <property type="match status" value="1"/>
</dbReference>
<dbReference type="EC" id="7.2.2.12" evidence="8"/>
<evidence type="ECO:0000256" key="5">
    <source>
        <dbReference type="ARBA" id="ARBA00022967"/>
    </source>
</evidence>
<dbReference type="Pfam" id="PF00122">
    <property type="entry name" value="E1-E2_ATPase"/>
    <property type="match status" value="1"/>
</dbReference>
<dbReference type="SUPFAM" id="SSF81653">
    <property type="entry name" value="Calcium ATPase, transduction domain A"/>
    <property type="match status" value="1"/>
</dbReference>
<dbReference type="InterPro" id="IPR044492">
    <property type="entry name" value="P_typ_ATPase_HD_dom"/>
</dbReference>
<evidence type="ECO:0000259" key="12">
    <source>
        <dbReference type="Pfam" id="PF00122"/>
    </source>
</evidence>
<dbReference type="PROSITE" id="PS00154">
    <property type="entry name" value="ATPASE_E1_E2"/>
    <property type="match status" value="1"/>
</dbReference>
<feature type="transmembrane region" description="Helical" evidence="10">
    <location>
        <begin position="67"/>
        <end position="88"/>
    </location>
</feature>
<keyword evidence="3 10" id="KW-0812">Transmembrane</keyword>
<dbReference type="GO" id="GO:0015086">
    <property type="term" value="F:cadmium ion transmembrane transporter activity"/>
    <property type="evidence" value="ECO:0007669"/>
    <property type="project" value="TreeGrafter"/>
</dbReference>
<keyword evidence="7 10" id="KW-0472">Membrane</keyword>
<evidence type="ECO:0000256" key="11">
    <source>
        <dbReference type="SAM" id="MobiDB-lite"/>
    </source>
</evidence>
<dbReference type="STRING" id="1503925.TH53_00200"/>
<dbReference type="SFLD" id="SFLDG00002">
    <property type="entry name" value="C1.7:_P-type_atpase_like"/>
    <property type="match status" value="1"/>
</dbReference>
<dbReference type="InterPro" id="IPR027256">
    <property type="entry name" value="P-typ_ATPase_IB"/>
</dbReference>
<evidence type="ECO:0000256" key="4">
    <source>
        <dbReference type="ARBA" id="ARBA00022723"/>
    </source>
</evidence>
<dbReference type="InterPro" id="IPR023299">
    <property type="entry name" value="ATPase_P-typ_cyto_dom_N"/>
</dbReference>
<dbReference type="AlphaFoldDB" id="A0A0D0GX51"/>
<keyword evidence="14" id="KW-1185">Reference proteome</keyword>
<evidence type="ECO:0000256" key="8">
    <source>
        <dbReference type="ARBA" id="ARBA00039097"/>
    </source>
</evidence>
<evidence type="ECO:0000256" key="7">
    <source>
        <dbReference type="ARBA" id="ARBA00023136"/>
    </source>
</evidence>
<dbReference type="InterPro" id="IPR051014">
    <property type="entry name" value="Cation_Transport_ATPase_IB"/>
</dbReference>
<dbReference type="SUPFAM" id="SSF81665">
    <property type="entry name" value="Calcium ATPase, transmembrane domain M"/>
    <property type="match status" value="1"/>
</dbReference>
<feature type="compositionally biased region" description="Basic and acidic residues" evidence="11">
    <location>
        <begin position="24"/>
        <end position="61"/>
    </location>
</feature>
<comment type="catalytic activity">
    <reaction evidence="9">
        <text>Zn(2+)(in) + ATP + H2O = Zn(2+)(out) + ADP + phosphate + H(+)</text>
        <dbReference type="Rhea" id="RHEA:20621"/>
        <dbReference type="ChEBI" id="CHEBI:15377"/>
        <dbReference type="ChEBI" id="CHEBI:15378"/>
        <dbReference type="ChEBI" id="CHEBI:29105"/>
        <dbReference type="ChEBI" id="CHEBI:30616"/>
        <dbReference type="ChEBI" id="CHEBI:43474"/>
        <dbReference type="ChEBI" id="CHEBI:456216"/>
        <dbReference type="EC" id="7.2.2.12"/>
    </reaction>
</comment>
<dbReference type="Pfam" id="PF00702">
    <property type="entry name" value="Hydrolase"/>
    <property type="match status" value="1"/>
</dbReference>
<dbReference type="Proteomes" id="UP000032049">
    <property type="component" value="Unassembled WGS sequence"/>
</dbReference>
<dbReference type="InterPro" id="IPR001757">
    <property type="entry name" value="P_typ_ATPase"/>
</dbReference>
<dbReference type="EMBL" id="JXRA01000002">
    <property type="protein sequence ID" value="KIO79036.1"/>
    <property type="molecule type" value="Genomic_DNA"/>
</dbReference>
<dbReference type="Gene3D" id="3.40.50.1000">
    <property type="entry name" value="HAD superfamily/HAD-like"/>
    <property type="match status" value="1"/>
</dbReference>
<dbReference type="SFLD" id="SFLDS00003">
    <property type="entry name" value="Haloacid_Dehalogenase"/>
    <property type="match status" value="1"/>
</dbReference>
<protein>
    <recommendedName>
        <fullName evidence="8">P-type Zn(2+) transporter</fullName>
        <ecNumber evidence="8">7.2.2.12</ecNumber>
    </recommendedName>
</protein>
<keyword evidence="10" id="KW-0547">Nucleotide-binding</keyword>
<comment type="similarity">
    <text evidence="2 10">Belongs to the cation transport ATPase (P-type) (TC 3.A.3) family. Type IB subfamily.</text>
</comment>
<reference evidence="13 14" key="1">
    <citation type="submission" date="2015-01" db="EMBL/GenBank/DDBJ databases">
        <title>Draft genome sequence of Pedobacter sp. NL19 isolated from sludge of an effluent treatment pond in an abandoned uranium mine.</title>
        <authorList>
            <person name="Santos T."/>
            <person name="Caetano T."/>
            <person name="Covas C."/>
            <person name="Cruz A."/>
            <person name="Mendo S."/>
        </authorList>
    </citation>
    <scope>NUCLEOTIDE SEQUENCE [LARGE SCALE GENOMIC DNA]</scope>
    <source>
        <strain evidence="13 14">NL19</strain>
    </source>
</reference>
<dbReference type="GO" id="GO:0016463">
    <property type="term" value="F:P-type zinc transporter activity"/>
    <property type="evidence" value="ECO:0007669"/>
    <property type="project" value="UniProtKB-EC"/>
</dbReference>
<evidence type="ECO:0000256" key="3">
    <source>
        <dbReference type="ARBA" id="ARBA00022692"/>
    </source>
</evidence>
<comment type="caution">
    <text evidence="13">The sequence shown here is derived from an EMBL/GenBank/DDBJ whole genome shotgun (WGS) entry which is preliminary data.</text>
</comment>
<evidence type="ECO:0000256" key="10">
    <source>
        <dbReference type="RuleBase" id="RU362081"/>
    </source>
</evidence>
<evidence type="ECO:0000256" key="9">
    <source>
        <dbReference type="ARBA" id="ARBA00047308"/>
    </source>
</evidence>
<dbReference type="GO" id="GO:0005886">
    <property type="term" value="C:plasma membrane"/>
    <property type="evidence" value="ECO:0007669"/>
    <property type="project" value="UniProtKB-SubCell"/>
</dbReference>
<evidence type="ECO:0000256" key="2">
    <source>
        <dbReference type="ARBA" id="ARBA00006024"/>
    </source>
</evidence>
<dbReference type="NCBIfam" id="TIGR01525">
    <property type="entry name" value="ATPase-IB_hvy"/>
    <property type="match status" value="1"/>
</dbReference>
<dbReference type="NCBIfam" id="TIGR01512">
    <property type="entry name" value="ATPase-IB2_Cd"/>
    <property type="match status" value="1"/>
</dbReference>